<name>A0A918IR95_9RHOB</name>
<proteinExistence type="predicted"/>
<sequence length="121" mass="12992">MAFIADMLLIAGALCVAAYCYVLAKRLKRFGTLESGMGSAIAVLSAQVDDLTKALEQARGTAQDSVSKLVALTDRAETAAENLEALLGAQHDSLLPEPTDPDRRIRFVRRRATRSSVEAAE</sequence>
<evidence type="ECO:0000256" key="1">
    <source>
        <dbReference type="SAM" id="MobiDB-lite"/>
    </source>
</evidence>
<reference evidence="2" key="1">
    <citation type="journal article" date="2014" name="Int. J. Syst. Evol. Microbiol.">
        <title>Complete genome sequence of Corynebacterium casei LMG S-19264T (=DSM 44701T), isolated from a smear-ripened cheese.</title>
        <authorList>
            <consortium name="US DOE Joint Genome Institute (JGI-PGF)"/>
            <person name="Walter F."/>
            <person name="Albersmeier A."/>
            <person name="Kalinowski J."/>
            <person name="Ruckert C."/>
        </authorList>
    </citation>
    <scope>NUCLEOTIDE SEQUENCE</scope>
    <source>
        <strain evidence="2">KCTC 23714</strain>
    </source>
</reference>
<gene>
    <name evidence="2" type="ORF">GCM10011452_16570</name>
</gene>
<reference evidence="2" key="2">
    <citation type="submission" date="2020-09" db="EMBL/GenBank/DDBJ databases">
        <authorList>
            <person name="Sun Q."/>
            <person name="Kim S."/>
        </authorList>
    </citation>
    <scope>NUCLEOTIDE SEQUENCE</scope>
    <source>
        <strain evidence="2">KCTC 23714</strain>
    </source>
</reference>
<evidence type="ECO:0000313" key="3">
    <source>
        <dbReference type="Proteomes" id="UP000628984"/>
    </source>
</evidence>
<dbReference type="Proteomes" id="UP000628984">
    <property type="component" value="Unassembled WGS sequence"/>
</dbReference>
<dbReference type="AlphaFoldDB" id="A0A918IR95"/>
<organism evidence="2 3">
    <name type="scientific">Gemmobacter lanyuensis</name>
    <dbReference type="NCBI Taxonomy" id="1054497"/>
    <lineage>
        <taxon>Bacteria</taxon>
        <taxon>Pseudomonadati</taxon>
        <taxon>Pseudomonadota</taxon>
        <taxon>Alphaproteobacteria</taxon>
        <taxon>Rhodobacterales</taxon>
        <taxon>Paracoccaceae</taxon>
        <taxon>Gemmobacter</taxon>
    </lineage>
</organism>
<protein>
    <submittedName>
        <fullName evidence="2">Uncharacterized protein</fullName>
    </submittedName>
</protein>
<accession>A0A918IR95</accession>
<comment type="caution">
    <text evidence="2">The sequence shown here is derived from an EMBL/GenBank/DDBJ whole genome shotgun (WGS) entry which is preliminary data.</text>
</comment>
<evidence type="ECO:0000313" key="2">
    <source>
        <dbReference type="EMBL" id="GGW28735.1"/>
    </source>
</evidence>
<dbReference type="EMBL" id="BMYQ01000004">
    <property type="protein sequence ID" value="GGW28735.1"/>
    <property type="molecule type" value="Genomic_DNA"/>
</dbReference>
<feature type="region of interest" description="Disordered" evidence="1">
    <location>
        <begin position="91"/>
        <end position="121"/>
    </location>
</feature>
<keyword evidence="3" id="KW-1185">Reference proteome</keyword>
<dbReference type="RefSeq" id="WP_189633389.1">
    <property type="nucleotide sequence ID" value="NZ_BMYQ01000004.1"/>
</dbReference>